<dbReference type="InterPro" id="IPR001036">
    <property type="entry name" value="Acrflvin-R"/>
</dbReference>
<feature type="transmembrane region" description="Helical" evidence="1">
    <location>
        <begin position="452"/>
        <end position="476"/>
    </location>
</feature>
<dbReference type="PANTHER" id="PTHR32063:SF16">
    <property type="entry name" value="CATION EFFLUX SYSTEM (ACRB_ACRD_ACRF FAMILY)"/>
    <property type="match status" value="1"/>
</dbReference>
<dbReference type="Proteomes" id="UP000199628">
    <property type="component" value="Unassembled WGS sequence"/>
</dbReference>
<feature type="transmembrane region" description="Helical" evidence="1">
    <location>
        <begin position="971"/>
        <end position="995"/>
    </location>
</feature>
<reference evidence="3" key="1">
    <citation type="submission" date="2016-10" db="EMBL/GenBank/DDBJ databases">
        <authorList>
            <person name="Varghese N."/>
            <person name="Submissions S."/>
        </authorList>
    </citation>
    <scope>NUCLEOTIDE SEQUENCE [LARGE SCALE GENOMIC DNA]</scope>
    <source>
        <strain evidence="3">CGMCC 1.9108</strain>
    </source>
</reference>
<feature type="transmembrane region" description="Helical" evidence="1">
    <location>
        <begin position="1041"/>
        <end position="1065"/>
    </location>
</feature>
<dbReference type="RefSeq" id="WP_093032894.1">
    <property type="nucleotide sequence ID" value="NZ_FMZV01000010.1"/>
</dbReference>
<evidence type="ECO:0000313" key="2">
    <source>
        <dbReference type="EMBL" id="SDD74494.1"/>
    </source>
</evidence>
<keyword evidence="3" id="KW-1185">Reference proteome</keyword>
<keyword evidence="1" id="KW-1133">Transmembrane helix</keyword>
<feature type="transmembrane region" description="Helical" evidence="1">
    <location>
        <begin position="554"/>
        <end position="572"/>
    </location>
</feature>
<sequence>MSDDTSKAGLGIAGGLTRAFIGSALTPLMILAALAMGLVALISLPREEEPQISVPLVDIHIQAPGLSAADAVKLVTEPMETIVKGINGVEHVYSQTSDDYAMVTARFLVGTPSDNAILRVHDKIRANMDRIPVGIQEPLIVGRGIDDVAIVSLTLSPRDPGSGMTANDLTRIARELQVQLAKIGDVGLTYLVGEATEAIRIAPDPERLALHGVTLQQLAGKVSGANRAFSTGLVRDAGEQIALVAGETLHAPAEIANLLLTTRDNRPVYVRDVADVSFVPDTTDRIVANVTRNADGQIERTPAVTLALAKRAGANAVIVAEEILHRVHMLEHDLIPDGVEITVTRDYGETANEKANELLFHLGLATVSIVVLVLFSIGWRESIVVAVVIPVTILLTLFSAWIMGYTLNRVSLFALIFSIGILVDDAIVVIENIARHWAMPDKASRTQKAIRAVAEVGNPTIVATLTVVAALLPMLFVSGLMGPYMSPIPANASAAMIFSFFVAVIITPWLMVKIAGRAPAHGHGDGHDAEHGGFLGRLYRSVARPLLRTKTGSGMFLLVAATLSFGSLGALYTRDVTVKLLPFDNKSELSVVIDLPEGSSVEETDAVAQKVARAVLELPEVLSAQTHAGDAAPFNFNGLVRHYYLRARPEMGDVQINLTPKTERDRTSHEIALDIRERILRLDVPTGTSLKTVEPPPGPPVIATLLAEVYGPDGDTRRAAAARIREAFESVPYIVDVDDSFGTQPRRLRATISTDQLEFFGVQEQDVFTTLALLNAGQTVGYSHRGEGRRPIPITVERDKSDRVVDERFLSTPVPANVLPGARGVVELGDVVQIEEEHASYPIFRHNGRAAEMVMAELAGEFEAPLYGMLAVADALEAMDWPEGEKPQIRFNGQPEDESGVTLLWDGEWEVTWITFRDMGAAFGVALLGIYILVVAQFGSFRLPLVILTPIPLTFLGIIAGHWLFNAPFSAPSMIGFIALAGIIVRNSILLVDFIRHAEPERDKLETLIEAGAIRFKPILLTAVAAMIGAAVILTDPIFQGLALSLLFGLLSSTLLTVLVIPAIYRVFRT</sequence>
<dbReference type="Gene3D" id="3.30.70.1320">
    <property type="entry name" value="Multidrug efflux transporter AcrB pore domain like"/>
    <property type="match status" value="1"/>
</dbReference>
<dbReference type="SUPFAM" id="SSF82693">
    <property type="entry name" value="Multidrug efflux transporter AcrB pore domain, PN1, PN2, PC1 and PC2 subdomains"/>
    <property type="match status" value="3"/>
</dbReference>
<dbReference type="Gene3D" id="3.30.70.1440">
    <property type="entry name" value="Multidrug efflux transporter AcrB pore domain"/>
    <property type="match status" value="1"/>
</dbReference>
<dbReference type="SUPFAM" id="SSF82866">
    <property type="entry name" value="Multidrug efflux transporter AcrB transmembrane domain"/>
    <property type="match status" value="2"/>
</dbReference>
<dbReference type="PRINTS" id="PR00702">
    <property type="entry name" value="ACRIFLAVINRP"/>
</dbReference>
<accession>A0A1G6X8Q0</accession>
<feature type="transmembrane region" description="Helical" evidence="1">
    <location>
        <begin position="358"/>
        <end position="377"/>
    </location>
</feature>
<keyword evidence="1" id="KW-0472">Membrane</keyword>
<feature type="transmembrane region" description="Helical" evidence="1">
    <location>
        <begin position="919"/>
        <end position="938"/>
    </location>
</feature>
<feature type="transmembrane region" description="Helical" evidence="1">
    <location>
        <begin position="1016"/>
        <end position="1035"/>
    </location>
</feature>
<feature type="transmembrane region" description="Helical" evidence="1">
    <location>
        <begin position="384"/>
        <end position="404"/>
    </location>
</feature>
<feature type="transmembrane region" description="Helical" evidence="1">
    <location>
        <begin position="20"/>
        <end position="44"/>
    </location>
</feature>
<evidence type="ECO:0000313" key="3">
    <source>
        <dbReference type="Proteomes" id="UP000199628"/>
    </source>
</evidence>
<feature type="transmembrane region" description="Helical" evidence="1">
    <location>
        <begin position="488"/>
        <end position="512"/>
    </location>
</feature>
<evidence type="ECO:0000256" key="1">
    <source>
        <dbReference type="SAM" id="Phobius"/>
    </source>
</evidence>
<dbReference type="STRING" id="639004.SAMN04488239_1108"/>
<gene>
    <name evidence="2" type="ORF">SAMN04488239_1108</name>
</gene>
<dbReference type="AlphaFoldDB" id="A0A1G6X8Q0"/>
<proteinExistence type="predicted"/>
<feature type="transmembrane region" description="Helical" evidence="1">
    <location>
        <begin position="410"/>
        <end position="431"/>
    </location>
</feature>
<dbReference type="GO" id="GO:0005886">
    <property type="term" value="C:plasma membrane"/>
    <property type="evidence" value="ECO:0007669"/>
    <property type="project" value="TreeGrafter"/>
</dbReference>
<dbReference type="Gene3D" id="3.30.2090.10">
    <property type="entry name" value="Multidrug efflux transporter AcrB TolC docking domain, DN and DC subdomains"/>
    <property type="match status" value="2"/>
</dbReference>
<dbReference type="InterPro" id="IPR027463">
    <property type="entry name" value="AcrB_DN_DC_subdom"/>
</dbReference>
<protein>
    <submittedName>
        <fullName evidence="2">Multidrug efflux pump subunit AcrB</fullName>
    </submittedName>
</protein>
<dbReference type="GO" id="GO:0042910">
    <property type="term" value="F:xenobiotic transmembrane transporter activity"/>
    <property type="evidence" value="ECO:0007669"/>
    <property type="project" value="TreeGrafter"/>
</dbReference>
<dbReference type="Gene3D" id="3.30.70.1430">
    <property type="entry name" value="Multidrug efflux transporter AcrB pore domain"/>
    <property type="match status" value="2"/>
</dbReference>
<name>A0A1G6X8Q0_9RHOB</name>
<feature type="transmembrane region" description="Helical" evidence="1">
    <location>
        <begin position="945"/>
        <end position="965"/>
    </location>
</feature>
<dbReference type="OrthoDB" id="174266at2"/>
<dbReference type="Pfam" id="PF00873">
    <property type="entry name" value="ACR_tran"/>
    <property type="match status" value="1"/>
</dbReference>
<dbReference type="PANTHER" id="PTHR32063">
    <property type="match status" value="1"/>
</dbReference>
<keyword evidence="1" id="KW-0812">Transmembrane</keyword>
<dbReference type="SUPFAM" id="SSF82714">
    <property type="entry name" value="Multidrug efflux transporter AcrB TolC docking domain, DN and DC subdomains"/>
    <property type="match status" value="2"/>
</dbReference>
<dbReference type="EMBL" id="FMZV01000010">
    <property type="protein sequence ID" value="SDD74494.1"/>
    <property type="molecule type" value="Genomic_DNA"/>
</dbReference>
<dbReference type="Gene3D" id="1.20.1640.10">
    <property type="entry name" value="Multidrug efflux transporter AcrB transmembrane domain"/>
    <property type="match status" value="2"/>
</dbReference>
<organism evidence="2 3">
    <name type="scientific">Ruegeria marina</name>
    <dbReference type="NCBI Taxonomy" id="639004"/>
    <lineage>
        <taxon>Bacteria</taxon>
        <taxon>Pseudomonadati</taxon>
        <taxon>Pseudomonadota</taxon>
        <taxon>Alphaproteobacteria</taxon>
        <taxon>Rhodobacterales</taxon>
        <taxon>Roseobacteraceae</taxon>
        <taxon>Ruegeria</taxon>
    </lineage>
</organism>